<gene>
    <name evidence="1" type="ORF">LTRI10_LOCUS51497</name>
</gene>
<organism evidence="1 2">
    <name type="scientific">Linum trigynum</name>
    <dbReference type="NCBI Taxonomy" id="586398"/>
    <lineage>
        <taxon>Eukaryota</taxon>
        <taxon>Viridiplantae</taxon>
        <taxon>Streptophyta</taxon>
        <taxon>Embryophyta</taxon>
        <taxon>Tracheophyta</taxon>
        <taxon>Spermatophyta</taxon>
        <taxon>Magnoliopsida</taxon>
        <taxon>eudicotyledons</taxon>
        <taxon>Gunneridae</taxon>
        <taxon>Pentapetalae</taxon>
        <taxon>rosids</taxon>
        <taxon>fabids</taxon>
        <taxon>Malpighiales</taxon>
        <taxon>Linaceae</taxon>
        <taxon>Linum</taxon>
    </lineage>
</organism>
<evidence type="ECO:0000313" key="1">
    <source>
        <dbReference type="EMBL" id="CAL1412188.1"/>
    </source>
</evidence>
<proteinExistence type="predicted"/>
<accession>A0AAV2GN66</accession>
<dbReference type="EMBL" id="OZ034822">
    <property type="protein sequence ID" value="CAL1412188.1"/>
    <property type="molecule type" value="Genomic_DNA"/>
</dbReference>
<evidence type="ECO:0000313" key="2">
    <source>
        <dbReference type="Proteomes" id="UP001497516"/>
    </source>
</evidence>
<reference evidence="1 2" key="1">
    <citation type="submission" date="2024-04" db="EMBL/GenBank/DDBJ databases">
        <authorList>
            <person name="Fracassetti M."/>
        </authorList>
    </citation>
    <scope>NUCLEOTIDE SEQUENCE [LARGE SCALE GENOMIC DNA]</scope>
</reference>
<name>A0AAV2GN66_9ROSI</name>
<protein>
    <recommendedName>
        <fullName evidence="3">Secreted protein</fullName>
    </recommendedName>
</protein>
<dbReference type="AlphaFoldDB" id="A0AAV2GN66"/>
<keyword evidence="2" id="KW-1185">Reference proteome</keyword>
<dbReference type="Proteomes" id="UP001497516">
    <property type="component" value="Chromosome 9"/>
</dbReference>
<sequence length="90" mass="10216">MRRVEIFVLWWAAARDLAFELGRRRRSQVSKGRLSASFGAFGSHFGELEPKHGQPKALHGRVLLAVLFMPRANSVWPIQLQTQAPKHGRV</sequence>
<evidence type="ECO:0008006" key="3">
    <source>
        <dbReference type="Google" id="ProtNLM"/>
    </source>
</evidence>